<organism evidence="2 3">
    <name type="scientific">Anas platyrhynchos</name>
    <name type="common">Mallard</name>
    <name type="synonym">Anas boschas</name>
    <dbReference type="NCBI Taxonomy" id="8839"/>
    <lineage>
        <taxon>Eukaryota</taxon>
        <taxon>Metazoa</taxon>
        <taxon>Chordata</taxon>
        <taxon>Craniata</taxon>
        <taxon>Vertebrata</taxon>
        <taxon>Euteleostomi</taxon>
        <taxon>Archelosauria</taxon>
        <taxon>Archosauria</taxon>
        <taxon>Dinosauria</taxon>
        <taxon>Saurischia</taxon>
        <taxon>Theropoda</taxon>
        <taxon>Coelurosauria</taxon>
        <taxon>Aves</taxon>
        <taxon>Neognathae</taxon>
        <taxon>Galloanserae</taxon>
        <taxon>Anseriformes</taxon>
        <taxon>Anatidae</taxon>
        <taxon>Anatinae</taxon>
        <taxon>Anas</taxon>
    </lineage>
</organism>
<feature type="region of interest" description="Disordered" evidence="1">
    <location>
        <begin position="23"/>
        <end position="44"/>
    </location>
</feature>
<dbReference type="AlphaFoldDB" id="R0KWX8"/>
<evidence type="ECO:0000313" key="2">
    <source>
        <dbReference type="EMBL" id="EOA97803.1"/>
    </source>
</evidence>
<name>R0KWX8_ANAPL</name>
<dbReference type="EMBL" id="KB743609">
    <property type="protein sequence ID" value="EOA97803.1"/>
    <property type="molecule type" value="Genomic_DNA"/>
</dbReference>
<keyword evidence="3" id="KW-1185">Reference proteome</keyword>
<accession>R0KWX8</accession>
<gene>
    <name evidence="2" type="ORF">Anapl_07972</name>
</gene>
<sequence length="230" mass="25658">MSITNQEEKGHPMASASLIKEAGGWSPQPQQLRPVQTTASSTDDTASAHTQLMWDMIFKDHLFDYLVTTIDNESEQAISTECIANEHQPSHSSLGNGTFKTSLKLLIALNLEDLNVDVISVKLEKGFDPPSRDPSSLMRPPLRDTWSLTDLLGLSHILYLINLASGLLCFLCSAMGKEKFLPILYNTKYGRDGPCYNKQQDKAMMNVNGKREDPLRHNICTQQEAKHPQS</sequence>
<feature type="compositionally biased region" description="Polar residues" evidence="1">
    <location>
        <begin position="27"/>
        <end position="36"/>
    </location>
</feature>
<dbReference type="Proteomes" id="UP000296049">
    <property type="component" value="Unassembled WGS sequence"/>
</dbReference>
<evidence type="ECO:0000256" key="1">
    <source>
        <dbReference type="SAM" id="MobiDB-lite"/>
    </source>
</evidence>
<proteinExistence type="predicted"/>
<protein>
    <submittedName>
        <fullName evidence="2">Uncharacterized protein</fullName>
    </submittedName>
</protein>
<reference evidence="3" key="1">
    <citation type="journal article" date="2013" name="Nat. Genet.">
        <title>The duck genome and transcriptome provide insight into an avian influenza virus reservoir species.</title>
        <authorList>
            <person name="Huang Y."/>
            <person name="Li Y."/>
            <person name="Burt D.W."/>
            <person name="Chen H."/>
            <person name="Zhang Y."/>
            <person name="Qian W."/>
            <person name="Kim H."/>
            <person name="Gan S."/>
            <person name="Zhao Y."/>
            <person name="Li J."/>
            <person name="Yi K."/>
            <person name="Feng H."/>
            <person name="Zhu P."/>
            <person name="Li B."/>
            <person name="Liu Q."/>
            <person name="Fairley S."/>
            <person name="Magor K.E."/>
            <person name="Du Z."/>
            <person name="Hu X."/>
            <person name="Goodman L."/>
            <person name="Tafer H."/>
            <person name="Vignal A."/>
            <person name="Lee T."/>
            <person name="Kim K.W."/>
            <person name="Sheng Z."/>
            <person name="An Y."/>
            <person name="Searle S."/>
            <person name="Herrero J."/>
            <person name="Groenen M.A."/>
            <person name="Crooijmans R.P."/>
            <person name="Faraut T."/>
            <person name="Cai Q."/>
            <person name="Webster R.G."/>
            <person name="Aldridge J.R."/>
            <person name="Warren W.C."/>
            <person name="Bartschat S."/>
            <person name="Kehr S."/>
            <person name="Marz M."/>
            <person name="Stadler P.F."/>
            <person name="Smith J."/>
            <person name="Kraus R.H."/>
            <person name="Zhao Y."/>
            <person name="Ren L."/>
            <person name="Fei J."/>
            <person name="Morisson M."/>
            <person name="Kaiser P."/>
            <person name="Griffin D.K."/>
            <person name="Rao M."/>
            <person name="Pitel F."/>
            <person name="Wang J."/>
            <person name="Li N."/>
        </authorList>
    </citation>
    <scope>NUCLEOTIDE SEQUENCE [LARGE SCALE GENOMIC DNA]</scope>
</reference>
<evidence type="ECO:0000313" key="3">
    <source>
        <dbReference type="Proteomes" id="UP000296049"/>
    </source>
</evidence>